<gene>
    <name evidence="2" type="ORF">KUTeg_012657</name>
</gene>
<comment type="caution">
    <text evidence="2">The sequence shown here is derived from an EMBL/GenBank/DDBJ whole genome shotgun (WGS) entry which is preliminary data.</text>
</comment>
<organism evidence="2 3">
    <name type="scientific">Tegillarca granosa</name>
    <name type="common">Malaysian cockle</name>
    <name type="synonym">Anadara granosa</name>
    <dbReference type="NCBI Taxonomy" id="220873"/>
    <lineage>
        <taxon>Eukaryota</taxon>
        <taxon>Metazoa</taxon>
        <taxon>Spiralia</taxon>
        <taxon>Lophotrochozoa</taxon>
        <taxon>Mollusca</taxon>
        <taxon>Bivalvia</taxon>
        <taxon>Autobranchia</taxon>
        <taxon>Pteriomorphia</taxon>
        <taxon>Arcoida</taxon>
        <taxon>Arcoidea</taxon>
        <taxon>Arcidae</taxon>
        <taxon>Tegillarca</taxon>
    </lineage>
</organism>
<dbReference type="InterPro" id="IPR036291">
    <property type="entry name" value="NAD(P)-bd_dom_sf"/>
</dbReference>
<evidence type="ECO:0000313" key="3">
    <source>
        <dbReference type="Proteomes" id="UP001217089"/>
    </source>
</evidence>
<keyword evidence="3" id="KW-1185">Reference proteome</keyword>
<accession>A0ABQ9F075</accession>
<feature type="domain" description="NAD(P)-binding" evidence="1">
    <location>
        <begin position="2"/>
        <end position="83"/>
    </location>
</feature>
<sequence>MITAMRAANIKRLVCMTAWSTLPQPGSPWFIEWILRPLILGNTLKNMAEMEEYLDKECSDIDYTVVRPGGLTNLPSSGIVIIYFNTSK</sequence>
<proteinExistence type="predicted"/>
<dbReference type="EMBL" id="JARBDR010000640">
    <property type="protein sequence ID" value="KAJ8310792.1"/>
    <property type="molecule type" value="Genomic_DNA"/>
</dbReference>
<dbReference type="Proteomes" id="UP001217089">
    <property type="component" value="Unassembled WGS sequence"/>
</dbReference>
<dbReference type="PANTHER" id="PTHR15020:SF50">
    <property type="entry name" value="UPF0659 PROTEIN YMR090W"/>
    <property type="match status" value="1"/>
</dbReference>
<dbReference type="InterPro" id="IPR016040">
    <property type="entry name" value="NAD(P)-bd_dom"/>
</dbReference>
<dbReference type="Pfam" id="PF13460">
    <property type="entry name" value="NAD_binding_10"/>
    <property type="match status" value="1"/>
</dbReference>
<evidence type="ECO:0000259" key="1">
    <source>
        <dbReference type="Pfam" id="PF13460"/>
    </source>
</evidence>
<dbReference type="Gene3D" id="3.40.50.720">
    <property type="entry name" value="NAD(P)-binding Rossmann-like Domain"/>
    <property type="match status" value="1"/>
</dbReference>
<name>A0ABQ9F075_TEGGR</name>
<dbReference type="SUPFAM" id="SSF51735">
    <property type="entry name" value="NAD(P)-binding Rossmann-fold domains"/>
    <property type="match status" value="1"/>
</dbReference>
<reference evidence="2 3" key="1">
    <citation type="submission" date="2022-12" db="EMBL/GenBank/DDBJ databases">
        <title>Chromosome-level genome of Tegillarca granosa.</title>
        <authorList>
            <person name="Kim J."/>
        </authorList>
    </citation>
    <scope>NUCLEOTIDE SEQUENCE [LARGE SCALE GENOMIC DNA]</scope>
    <source>
        <strain evidence="2">Teg-2019</strain>
        <tissue evidence="2">Adductor muscle</tissue>
    </source>
</reference>
<protein>
    <recommendedName>
        <fullName evidence="1">NAD(P)-binding domain-containing protein</fullName>
    </recommendedName>
</protein>
<evidence type="ECO:0000313" key="2">
    <source>
        <dbReference type="EMBL" id="KAJ8310792.1"/>
    </source>
</evidence>
<dbReference type="PANTHER" id="PTHR15020">
    <property type="entry name" value="FLAVIN REDUCTASE-RELATED"/>
    <property type="match status" value="1"/>
</dbReference>